<gene>
    <name evidence="3" type="ORF">GBAR_LOCUS20738</name>
</gene>
<feature type="transmembrane region" description="Helical" evidence="2">
    <location>
        <begin position="623"/>
        <end position="643"/>
    </location>
</feature>
<dbReference type="EMBL" id="CASHTH010002910">
    <property type="protein sequence ID" value="CAI8037069.1"/>
    <property type="molecule type" value="Genomic_DNA"/>
</dbReference>
<keyword evidence="2" id="KW-1133">Transmembrane helix</keyword>
<feature type="transmembrane region" description="Helical" evidence="2">
    <location>
        <begin position="116"/>
        <end position="143"/>
    </location>
</feature>
<feature type="region of interest" description="Disordered" evidence="1">
    <location>
        <begin position="266"/>
        <end position="290"/>
    </location>
</feature>
<evidence type="ECO:0000256" key="1">
    <source>
        <dbReference type="SAM" id="MobiDB-lite"/>
    </source>
</evidence>
<feature type="transmembrane region" description="Helical" evidence="2">
    <location>
        <begin position="474"/>
        <end position="497"/>
    </location>
</feature>
<feature type="compositionally biased region" description="Low complexity" evidence="1">
    <location>
        <begin position="279"/>
        <end position="290"/>
    </location>
</feature>
<feature type="compositionally biased region" description="Polar residues" evidence="1">
    <location>
        <begin position="341"/>
        <end position="351"/>
    </location>
</feature>
<keyword evidence="2" id="KW-0812">Transmembrane</keyword>
<feature type="transmembrane region" description="Helical" evidence="2">
    <location>
        <begin position="78"/>
        <end position="104"/>
    </location>
</feature>
<feature type="transmembrane region" description="Helical" evidence="2">
    <location>
        <begin position="518"/>
        <end position="544"/>
    </location>
</feature>
<feature type="transmembrane region" description="Helical" evidence="2">
    <location>
        <begin position="592"/>
        <end position="611"/>
    </location>
</feature>
<feature type="compositionally biased region" description="Low complexity" evidence="1">
    <location>
        <begin position="815"/>
        <end position="825"/>
    </location>
</feature>
<evidence type="ECO:0000256" key="2">
    <source>
        <dbReference type="SAM" id="Phobius"/>
    </source>
</evidence>
<dbReference type="Proteomes" id="UP001174909">
    <property type="component" value="Unassembled WGS sequence"/>
</dbReference>
<feature type="region of interest" description="Disordered" evidence="1">
    <location>
        <begin position="815"/>
        <end position="837"/>
    </location>
</feature>
<proteinExistence type="predicted"/>
<organism evidence="3 4">
    <name type="scientific">Geodia barretti</name>
    <name type="common">Barrett's horny sponge</name>
    <dbReference type="NCBI Taxonomy" id="519541"/>
    <lineage>
        <taxon>Eukaryota</taxon>
        <taxon>Metazoa</taxon>
        <taxon>Porifera</taxon>
        <taxon>Demospongiae</taxon>
        <taxon>Heteroscleromorpha</taxon>
        <taxon>Tetractinellida</taxon>
        <taxon>Astrophorina</taxon>
        <taxon>Geodiidae</taxon>
        <taxon>Geodia</taxon>
    </lineage>
</organism>
<feature type="transmembrane region" description="Helical" evidence="2">
    <location>
        <begin position="556"/>
        <end position="580"/>
    </location>
</feature>
<feature type="region of interest" description="Disordered" evidence="1">
    <location>
        <begin position="850"/>
        <end position="873"/>
    </location>
</feature>
<feature type="transmembrane region" description="Helical" evidence="2">
    <location>
        <begin position="690"/>
        <end position="713"/>
    </location>
</feature>
<keyword evidence="4" id="KW-1185">Reference proteome</keyword>
<evidence type="ECO:0000313" key="4">
    <source>
        <dbReference type="Proteomes" id="UP001174909"/>
    </source>
</evidence>
<feature type="transmembrane region" description="Helical" evidence="2">
    <location>
        <begin position="163"/>
        <end position="188"/>
    </location>
</feature>
<accession>A0AA35SWV7</accession>
<dbReference type="AlphaFoldDB" id="A0AA35SWV7"/>
<sequence>MGLKGKLAGEILGPRPGLMILSFFGGRVEIILRFLAILLGSVPVLIAAAVALATLRGIESIDDVPDGGDLSELRDNTYAATGVAIAVACFGIIYEVLFIVLRFLNIGLLNLKSKILLVVDIVISFLLAAGHFIAGVLEAFYAGEWNDNFTAVVDDIDTIRNSMIASAVFCFIGTALFVLLGVFIVIFLMKDWNSKLQTVVWTTANLLTTEKYGYWYVCVGSDSRLTTSIQVPLSNFHKKINIAGMMGQSTVLLFLILPHIITPSHSHDDTTPGDDDDNVTTTTNGDQQRNCSNSFTLLEESLLSNENNRFNLLKTFYPPRRSPPVFITVTYRFGEFGGNQFDGSENPSDGSEGSGSGNHVSENRFDRSGNESVWYWSASEVYLVQPLDVLQYTSLFHSNLQYRSSRVDLELNRDCLGTRKDYLEILTQRLKLYAQTQRVSTLSEPLRISDLYLAVAASRDEIMSDTFQSTFARVWLHLVFLLFPVATVIVVYTCDPIQLLLGDKTWQKLRDESNHPRFAAMIQISVVFTLYVFVMGCLSFAGTLTTDVYLEPTHSGFYLTTVTGFLVDLAAFLWVVFILVTSFCKKVTSTRIHTLLVSVTASPLLCGANHLPYIILSYVSDPYQAGSISMVYFFTFLLFYFIFGQVYSRVVLRTGSRPKNFPHAVNADLVHFPEGDACRRKFSVPFNTQAVMISLVIVTPLLVFYEGLLIILFWSLPIRKTLEDSPTRLYTTYQGTGILIVALLTYNIILRPSPFSFAGVFDKLGKQLQIPQKIGRKWVRMGDEAKAAAVIRTLYSLGEKEGVAGSGLDIQEVMSSVPESPGSSKSPKRGGAYRCGDLDKPVVRMEAMNSLDKERCSDKKENQLESGHKETVL</sequence>
<comment type="caution">
    <text evidence="3">The sequence shown here is derived from an EMBL/GenBank/DDBJ whole genome shotgun (WGS) entry which is preliminary data.</text>
</comment>
<feature type="compositionally biased region" description="Basic and acidic residues" evidence="1">
    <location>
        <begin position="851"/>
        <end position="873"/>
    </location>
</feature>
<feature type="transmembrane region" description="Helical" evidence="2">
    <location>
        <begin position="733"/>
        <end position="750"/>
    </location>
</feature>
<protein>
    <submittedName>
        <fullName evidence="3">Uncharacterized protein</fullName>
    </submittedName>
</protein>
<evidence type="ECO:0000313" key="3">
    <source>
        <dbReference type="EMBL" id="CAI8037069.1"/>
    </source>
</evidence>
<reference evidence="3" key="1">
    <citation type="submission" date="2023-03" db="EMBL/GenBank/DDBJ databases">
        <authorList>
            <person name="Steffen K."/>
            <person name="Cardenas P."/>
        </authorList>
    </citation>
    <scope>NUCLEOTIDE SEQUENCE</scope>
</reference>
<name>A0AA35SWV7_GEOBA</name>
<feature type="transmembrane region" description="Helical" evidence="2">
    <location>
        <begin position="30"/>
        <end position="58"/>
    </location>
</feature>
<feature type="region of interest" description="Disordered" evidence="1">
    <location>
        <begin position="340"/>
        <end position="364"/>
    </location>
</feature>
<keyword evidence="2" id="KW-0472">Membrane</keyword>